<dbReference type="AlphaFoldDB" id="A0A4U8Z8L1"/>
<keyword evidence="1" id="KW-0472">Membrane</keyword>
<dbReference type="EMBL" id="LR536452">
    <property type="protein sequence ID" value="VFU17491.1"/>
    <property type="molecule type" value="Genomic_DNA"/>
</dbReference>
<dbReference type="Proteomes" id="UP000294360">
    <property type="component" value="Plasmid 3"/>
</dbReference>
<evidence type="ECO:0000256" key="1">
    <source>
        <dbReference type="SAM" id="Phobius"/>
    </source>
</evidence>
<geneLocation type="plasmid" evidence="2 3">
    <name>3</name>
</geneLocation>
<evidence type="ECO:0000313" key="3">
    <source>
        <dbReference type="Proteomes" id="UP000294360"/>
    </source>
</evidence>
<reference evidence="2 3" key="1">
    <citation type="submission" date="2019-03" db="EMBL/GenBank/DDBJ databases">
        <authorList>
            <person name="Kox A.R. M."/>
        </authorList>
    </citation>
    <scope>NUCLEOTIDE SEQUENCE [LARGE SCALE GENOMIC DNA]</scope>
    <source>
        <strain evidence="2">MTUNDRAET4 annotated genome</strain>
        <plasmid evidence="3">3</plasmid>
    </source>
</reference>
<accession>A0A4U8Z8L1</accession>
<evidence type="ECO:0000313" key="2">
    <source>
        <dbReference type="EMBL" id="VFU17491.1"/>
    </source>
</evidence>
<gene>
    <name evidence="2" type="ORF">MTUNDRAET4_0057</name>
</gene>
<sequence>MPYFRLVEGRRVDSGSSLGPPFVFFVKMSRPIHRQSERGKGGAFAPGSAGLTQRPAAPPFAAFGLPVGLAFSYFFLSLRRVGKDAGG</sequence>
<proteinExistence type="predicted"/>
<keyword evidence="1" id="KW-1133">Transmembrane helix</keyword>
<protein>
    <submittedName>
        <fullName evidence="2">Uncharacterized protein</fullName>
    </submittedName>
</protein>
<dbReference type="KEGG" id="mtun:MTUNDRAET4_0057.2"/>
<keyword evidence="1" id="KW-0812">Transmembrane</keyword>
<organism evidence="2 3">
    <name type="scientific">Methylocella tundrae</name>
    <dbReference type="NCBI Taxonomy" id="227605"/>
    <lineage>
        <taxon>Bacteria</taxon>
        <taxon>Pseudomonadati</taxon>
        <taxon>Pseudomonadota</taxon>
        <taxon>Alphaproteobacteria</taxon>
        <taxon>Hyphomicrobiales</taxon>
        <taxon>Beijerinckiaceae</taxon>
        <taxon>Methylocella</taxon>
    </lineage>
</organism>
<feature type="transmembrane region" description="Helical" evidence="1">
    <location>
        <begin position="56"/>
        <end position="76"/>
    </location>
</feature>
<keyword evidence="2" id="KW-0614">Plasmid</keyword>
<name>A0A4U8Z8L1_METTU</name>